<dbReference type="Pfam" id="PF01803">
    <property type="entry name" value="LIM_bind"/>
    <property type="match status" value="1"/>
</dbReference>
<accession>A0A9W8HGB9</accession>
<feature type="region of interest" description="Disordered" evidence="1">
    <location>
        <begin position="522"/>
        <end position="563"/>
    </location>
</feature>
<feature type="compositionally biased region" description="Low complexity" evidence="1">
    <location>
        <begin position="192"/>
        <end position="222"/>
    </location>
</feature>
<evidence type="ECO:0000313" key="3">
    <source>
        <dbReference type="Proteomes" id="UP001140172"/>
    </source>
</evidence>
<gene>
    <name evidence="2" type="ORF">GGI15_001958</name>
</gene>
<dbReference type="AlphaFoldDB" id="A0A9W8HGB9"/>
<sequence length="879" mass="92766">MDNQININGAVSSQTTPGGVGNPAIGGMLNMRYGPGVPVSMAAAMGQLGQMVFPGQPPVAMGNATAMHPGHPAHPHQPQNPQQQQQQQQQPNPAMLFHQQLVSPGGGGWALHNPASQLSQALGSPPMQANPLVSVPEQQQQQQQQHAKPASQSQIDANNAIVFAQLSAMASQAHQQSQQLQLQPQPHPHAQPRPQISVGQPQSQQQQQQQQQQQLLQRQQQQMMMQHESYSLLMQRLQQQPEHVRRAAMMAALSTQQQYQQQYAMPPPPVPSLAGQPRVTPHSTPPTASSTPAVNSAALPIAPIHAPMNTAVAAVAAVAAAASQQNHPKHQQQQQPLQGVTISDSPAANGLAEVSAGPVSDNTAANSVNPSLPPSLNMSAETNIAAAGGNGNGVGGQAESTVGSSSPALSTSTRKSRASPKVQPPKKNSKETKRKGGAKKDSRNSVVANAKTTSAASADTAISNTAPSLLTQPQPQSQGQTAPPPAPKRARSRSVAVAAPVSLAAPVPAAVVGSEPTLAKRLSSEAEQLPPPLMPSHTTPSAVTAAAAPSAKLSAHPTRAPRSSTVIPLPYEIDHLHTEQDILGSGVERLLAFHGDLTDSVRDLEKWNSTVAKHFSSDGNLRLDLGTQSFDIPVSTTGRFYQQLFNEGGVSSIHVALGPAKVHRLRHAASLISFHGVMVTSTYSGGRRVIETGSLRVIFTPDFYIRVWAFSAADATICLPRKRPNAQDDAMTRNAESTIGRNLEWPNTSALPAKRRKSAHGRQPPEECVLPPTALRHAEVASTMYALRDLIDIQAQNPSKPVAAVLKMWANAEKVAVEAKSSKPSAPAGERKRPRKRSIQASAAPTSVTNPASENAADKPATSDKQMHLVPPAATESAP</sequence>
<feature type="compositionally biased region" description="Low complexity" evidence="1">
    <location>
        <begin position="445"/>
        <end position="481"/>
    </location>
</feature>
<evidence type="ECO:0000313" key="2">
    <source>
        <dbReference type="EMBL" id="KAJ2785337.1"/>
    </source>
</evidence>
<feature type="region of interest" description="Disordered" evidence="1">
    <location>
        <begin position="172"/>
        <end position="222"/>
    </location>
</feature>
<feature type="compositionally biased region" description="Polar residues" evidence="1">
    <location>
        <begin position="398"/>
        <end position="413"/>
    </location>
</feature>
<dbReference type="InterPro" id="IPR029005">
    <property type="entry name" value="LIM-bd/SEUSS"/>
</dbReference>
<name>A0A9W8HGB9_9FUNG</name>
<feature type="compositionally biased region" description="Low complexity" evidence="1">
    <location>
        <begin position="280"/>
        <end position="293"/>
    </location>
</feature>
<feature type="region of interest" description="Disordered" evidence="1">
    <location>
        <begin position="817"/>
        <end position="879"/>
    </location>
</feature>
<feature type="region of interest" description="Disordered" evidence="1">
    <location>
        <begin position="59"/>
        <end position="153"/>
    </location>
</feature>
<feature type="compositionally biased region" description="Low complexity" evidence="1">
    <location>
        <begin position="76"/>
        <end position="94"/>
    </location>
</feature>
<feature type="region of interest" description="Disordered" evidence="1">
    <location>
        <begin position="263"/>
        <end position="293"/>
    </location>
</feature>
<dbReference type="EMBL" id="JANBUM010000090">
    <property type="protein sequence ID" value="KAJ2785337.1"/>
    <property type="molecule type" value="Genomic_DNA"/>
</dbReference>
<feature type="compositionally biased region" description="Polar residues" evidence="1">
    <location>
        <begin position="839"/>
        <end position="853"/>
    </location>
</feature>
<protein>
    <recommendedName>
        <fullName evidence="4">LIM-domain binding protein-domain-containing protein</fullName>
    </recommendedName>
</protein>
<evidence type="ECO:0000256" key="1">
    <source>
        <dbReference type="SAM" id="MobiDB-lite"/>
    </source>
</evidence>
<feature type="compositionally biased region" description="Polar residues" evidence="1">
    <location>
        <begin position="360"/>
        <end position="382"/>
    </location>
</feature>
<feature type="region of interest" description="Disordered" evidence="1">
    <location>
        <begin position="323"/>
        <end position="494"/>
    </location>
</feature>
<comment type="caution">
    <text evidence="2">The sequence shown here is derived from an EMBL/GenBank/DDBJ whole genome shotgun (WGS) entry which is preliminary data.</text>
</comment>
<proteinExistence type="predicted"/>
<keyword evidence="3" id="KW-1185">Reference proteome</keyword>
<evidence type="ECO:0008006" key="4">
    <source>
        <dbReference type="Google" id="ProtNLM"/>
    </source>
</evidence>
<feature type="compositionally biased region" description="Low complexity" evidence="1">
    <location>
        <begin position="535"/>
        <end position="557"/>
    </location>
</feature>
<dbReference type="Proteomes" id="UP001140172">
    <property type="component" value="Unassembled WGS sequence"/>
</dbReference>
<reference evidence="2" key="1">
    <citation type="submission" date="2022-07" db="EMBL/GenBank/DDBJ databases">
        <title>Phylogenomic reconstructions and comparative analyses of Kickxellomycotina fungi.</title>
        <authorList>
            <person name="Reynolds N.K."/>
            <person name="Stajich J.E."/>
            <person name="Barry K."/>
            <person name="Grigoriev I.V."/>
            <person name="Crous P."/>
            <person name="Smith M.E."/>
        </authorList>
    </citation>
    <scope>NUCLEOTIDE SEQUENCE</scope>
    <source>
        <strain evidence="2">BCRC 34489</strain>
    </source>
</reference>
<feature type="region of interest" description="Disordered" evidence="1">
    <location>
        <begin position="747"/>
        <end position="769"/>
    </location>
</feature>
<organism evidence="2 3">
    <name type="scientific">Coemansia interrupta</name>
    <dbReference type="NCBI Taxonomy" id="1126814"/>
    <lineage>
        <taxon>Eukaryota</taxon>
        <taxon>Fungi</taxon>
        <taxon>Fungi incertae sedis</taxon>
        <taxon>Zoopagomycota</taxon>
        <taxon>Kickxellomycotina</taxon>
        <taxon>Kickxellomycetes</taxon>
        <taxon>Kickxellales</taxon>
        <taxon>Kickxellaceae</taxon>
        <taxon>Coemansia</taxon>
    </lineage>
</organism>
<feature type="compositionally biased region" description="Low complexity" evidence="1">
    <location>
        <begin position="323"/>
        <end position="338"/>
    </location>
</feature>
<feature type="compositionally biased region" description="Low complexity" evidence="1">
    <location>
        <begin position="172"/>
        <end position="184"/>
    </location>
</feature>
<dbReference type="OrthoDB" id="774557at2759"/>